<protein>
    <submittedName>
        <fullName evidence="2">Ubiquitin-protein like</fullName>
    </submittedName>
</protein>
<dbReference type="OMA" id="CEPEYIM"/>
<organism evidence="2 3">
    <name type="scientific">Actinidia chinensis var. chinensis</name>
    <name type="common">Chinese soft-hair kiwi</name>
    <dbReference type="NCBI Taxonomy" id="1590841"/>
    <lineage>
        <taxon>Eukaryota</taxon>
        <taxon>Viridiplantae</taxon>
        <taxon>Streptophyta</taxon>
        <taxon>Embryophyta</taxon>
        <taxon>Tracheophyta</taxon>
        <taxon>Spermatophyta</taxon>
        <taxon>Magnoliopsida</taxon>
        <taxon>eudicotyledons</taxon>
        <taxon>Gunneridae</taxon>
        <taxon>Pentapetalae</taxon>
        <taxon>asterids</taxon>
        <taxon>Ericales</taxon>
        <taxon>Actinidiaceae</taxon>
        <taxon>Actinidia</taxon>
    </lineage>
</organism>
<accession>A0A2R6QDR6</accession>
<dbReference type="EMBL" id="NKQK01000017">
    <property type="protein sequence ID" value="PSS06283.1"/>
    <property type="molecule type" value="Genomic_DNA"/>
</dbReference>
<dbReference type="InParanoid" id="A0A2R6QDR6"/>
<comment type="caution">
    <text evidence="2">The sequence shown here is derived from an EMBL/GenBank/DDBJ whole genome shotgun (WGS) entry which is preliminary data.</text>
</comment>
<evidence type="ECO:0000313" key="2">
    <source>
        <dbReference type="EMBL" id="PSS06283.1"/>
    </source>
</evidence>
<proteinExistence type="predicted"/>
<evidence type="ECO:0000313" key="3">
    <source>
        <dbReference type="Proteomes" id="UP000241394"/>
    </source>
</evidence>
<gene>
    <name evidence="2" type="ORF">CEY00_Acc18816</name>
</gene>
<reference evidence="3" key="2">
    <citation type="journal article" date="2018" name="BMC Genomics">
        <title>A manually annotated Actinidia chinensis var. chinensis (kiwifruit) genome highlights the challenges associated with draft genomes and gene prediction in plants.</title>
        <authorList>
            <person name="Pilkington S.M."/>
            <person name="Crowhurst R."/>
            <person name="Hilario E."/>
            <person name="Nardozza S."/>
            <person name="Fraser L."/>
            <person name="Peng Y."/>
            <person name="Gunaseelan K."/>
            <person name="Simpson R."/>
            <person name="Tahir J."/>
            <person name="Deroles S.C."/>
            <person name="Templeton K."/>
            <person name="Luo Z."/>
            <person name="Davy M."/>
            <person name="Cheng C."/>
            <person name="McNeilage M."/>
            <person name="Scaglione D."/>
            <person name="Liu Y."/>
            <person name="Zhang Q."/>
            <person name="Datson P."/>
            <person name="De Silva N."/>
            <person name="Gardiner S.E."/>
            <person name="Bassett H."/>
            <person name="Chagne D."/>
            <person name="McCallum J."/>
            <person name="Dzierzon H."/>
            <person name="Deng C."/>
            <person name="Wang Y.Y."/>
            <person name="Barron L."/>
            <person name="Manako K."/>
            <person name="Bowen J."/>
            <person name="Foster T.M."/>
            <person name="Erridge Z.A."/>
            <person name="Tiffin H."/>
            <person name="Waite C.N."/>
            <person name="Davies K.M."/>
            <person name="Grierson E.P."/>
            <person name="Laing W.A."/>
            <person name="Kirk R."/>
            <person name="Chen X."/>
            <person name="Wood M."/>
            <person name="Montefiori M."/>
            <person name="Brummell D.A."/>
            <person name="Schwinn K.E."/>
            <person name="Catanach A."/>
            <person name="Fullerton C."/>
            <person name="Li D."/>
            <person name="Meiyalaghan S."/>
            <person name="Nieuwenhuizen N."/>
            <person name="Read N."/>
            <person name="Prakash R."/>
            <person name="Hunter D."/>
            <person name="Zhang H."/>
            <person name="McKenzie M."/>
            <person name="Knabel M."/>
            <person name="Harris A."/>
            <person name="Allan A.C."/>
            <person name="Gleave A."/>
            <person name="Chen A."/>
            <person name="Janssen B.J."/>
            <person name="Plunkett B."/>
            <person name="Ampomah-Dwamena C."/>
            <person name="Voogd C."/>
            <person name="Leif D."/>
            <person name="Lafferty D."/>
            <person name="Souleyre E.J.F."/>
            <person name="Varkonyi-Gasic E."/>
            <person name="Gambi F."/>
            <person name="Hanley J."/>
            <person name="Yao J.L."/>
            <person name="Cheung J."/>
            <person name="David K.M."/>
            <person name="Warren B."/>
            <person name="Marsh K."/>
            <person name="Snowden K.C."/>
            <person name="Lin-Wang K."/>
            <person name="Brian L."/>
            <person name="Martinez-Sanchez M."/>
            <person name="Wang M."/>
            <person name="Ileperuma N."/>
            <person name="Macnee N."/>
            <person name="Campin R."/>
            <person name="McAtee P."/>
            <person name="Drummond R.S.M."/>
            <person name="Espley R.V."/>
            <person name="Ireland H.S."/>
            <person name="Wu R."/>
            <person name="Atkinson R.G."/>
            <person name="Karunairetnam S."/>
            <person name="Bulley S."/>
            <person name="Chunkath S."/>
            <person name="Hanley Z."/>
            <person name="Storey R."/>
            <person name="Thrimawithana A.H."/>
            <person name="Thomson S."/>
            <person name="David C."/>
            <person name="Testolin R."/>
            <person name="Huang H."/>
            <person name="Hellens R.P."/>
            <person name="Schaffer R.J."/>
        </authorList>
    </citation>
    <scope>NUCLEOTIDE SEQUENCE [LARGE SCALE GENOMIC DNA]</scope>
    <source>
        <strain evidence="3">cv. Red5</strain>
    </source>
</reference>
<feature type="region of interest" description="Disordered" evidence="1">
    <location>
        <begin position="218"/>
        <end position="273"/>
    </location>
</feature>
<dbReference type="FunCoup" id="A0A2R6QDR6">
    <property type="interactions" value="2093"/>
</dbReference>
<dbReference type="STRING" id="1590841.A0A2R6QDR6"/>
<evidence type="ECO:0000256" key="1">
    <source>
        <dbReference type="SAM" id="MobiDB-lite"/>
    </source>
</evidence>
<dbReference type="AlphaFoldDB" id="A0A2R6QDR6"/>
<dbReference type="PANTHER" id="PTHR47911">
    <property type="entry name" value="HYDROXYPROLINE-RICH GLYCOPROTEIN-LIKE"/>
    <property type="match status" value="1"/>
</dbReference>
<dbReference type="Gramene" id="PSS06283">
    <property type="protein sequence ID" value="PSS06283"/>
    <property type="gene ID" value="CEY00_Acc18816"/>
</dbReference>
<feature type="compositionally biased region" description="Basic residues" evidence="1">
    <location>
        <begin position="239"/>
        <end position="261"/>
    </location>
</feature>
<reference evidence="2 3" key="1">
    <citation type="submission" date="2017-07" db="EMBL/GenBank/DDBJ databases">
        <title>An improved, manually edited Actinidia chinensis var. chinensis (kiwifruit) genome highlights the challenges associated with draft genomes and gene prediction in plants.</title>
        <authorList>
            <person name="Pilkington S."/>
            <person name="Crowhurst R."/>
            <person name="Hilario E."/>
            <person name="Nardozza S."/>
            <person name="Fraser L."/>
            <person name="Peng Y."/>
            <person name="Gunaseelan K."/>
            <person name="Simpson R."/>
            <person name="Tahir J."/>
            <person name="Deroles S."/>
            <person name="Templeton K."/>
            <person name="Luo Z."/>
            <person name="Davy M."/>
            <person name="Cheng C."/>
            <person name="Mcneilage M."/>
            <person name="Scaglione D."/>
            <person name="Liu Y."/>
            <person name="Zhang Q."/>
            <person name="Datson P."/>
            <person name="De Silva N."/>
            <person name="Gardiner S."/>
            <person name="Bassett H."/>
            <person name="Chagne D."/>
            <person name="Mccallum J."/>
            <person name="Dzierzon H."/>
            <person name="Deng C."/>
            <person name="Wang Y.-Y."/>
            <person name="Barron N."/>
            <person name="Manako K."/>
            <person name="Bowen J."/>
            <person name="Foster T."/>
            <person name="Erridge Z."/>
            <person name="Tiffin H."/>
            <person name="Waite C."/>
            <person name="Davies K."/>
            <person name="Grierson E."/>
            <person name="Laing W."/>
            <person name="Kirk R."/>
            <person name="Chen X."/>
            <person name="Wood M."/>
            <person name="Montefiori M."/>
            <person name="Brummell D."/>
            <person name="Schwinn K."/>
            <person name="Catanach A."/>
            <person name="Fullerton C."/>
            <person name="Li D."/>
            <person name="Meiyalaghan S."/>
            <person name="Nieuwenhuizen N."/>
            <person name="Read N."/>
            <person name="Prakash R."/>
            <person name="Hunter D."/>
            <person name="Zhang H."/>
            <person name="Mckenzie M."/>
            <person name="Knabel M."/>
            <person name="Harris A."/>
            <person name="Allan A."/>
            <person name="Chen A."/>
            <person name="Janssen B."/>
            <person name="Plunkett B."/>
            <person name="Dwamena C."/>
            <person name="Voogd C."/>
            <person name="Leif D."/>
            <person name="Lafferty D."/>
            <person name="Souleyre E."/>
            <person name="Varkonyi-Gasic E."/>
            <person name="Gambi F."/>
            <person name="Hanley J."/>
            <person name="Yao J.-L."/>
            <person name="Cheung J."/>
            <person name="David K."/>
            <person name="Warren B."/>
            <person name="Marsh K."/>
            <person name="Snowden K."/>
            <person name="Lin-Wang K."/>
            <person name="Brian L."/>
            <person name="Martinez-Sanchez M."/>
            <person name="Wang M."/>
            <person name="Ileperuma N."/>
            <person name="Macnee N."/>
            <person name="Campin R."/>
            <person name="Mcatee P."/>
            <person name="Drummond R."/>
            <person name="Espley R."/>
            <person name="Ireland H."/>
            <person name="Wu R."/>
            <person name="Atkinson R."/>
            <person name="Karunairetnam S."/>
            <person name="Bulley S."/>
            <person name="Chunkath S."/>
            <person name="Hanley Z."/>
            <person name="Storey R."/>
            <person name="Thrimawithana A."/>
            <person name="Thomson S."/>
            <person name="David C."/>
            <person name="Testolin R."/>
        </authorList>
    </citation>
    <scope>NUCLEOTIDE SEQUENCE [LARGE SCALE GENOMIC DNA]</scope>
    <source>
        <strain evidence="3">cv. Red5</strain>
        <tissue evidence="2">Young leaf</tissue>
    </source>
</reference>
<dbReference type="Proteomes" id="UP000241394">
    <property type="component" value="Chromosome LG17"/>
</dbReference>
<keyword evidence="3" id="KW-1185">Reference proteome</keyword>
<dbReference type="OrthoDB" id="1932806at2759"/>
<feature type="compositionally biased region" description="Low complexity" evidence="1">
    <location>
        <begin position="86"/>
        <end position="103"/>
    </location>
</feature>
<feature type="region of interest" description="Disordered" evidence="1">
    <location>
        <begin position="27"/>
        <end position="115"/>
    </location>
</feature>
<feature type="compositionally biased region" description="Polar residues" evidence="1">
    <location>
        <begin position="192"/>
        <end position="204"/>
    </location>
</feature>
<feature type="compositionally biased region" description="Gly residues" evidence="1">
    <location>
        <begin position="33"/>
        <end position="43"/>
    </location>
</feature>
<feature type="region of interest" description="Disordered" evidence="1">
    <location>
        <begin position="155"/>
        <end position="204"/>
    </location>
</feature>
<sequence>MRRSLGRFPNPTIGNASLVASSSSFCFSTSTGAGRGRGRGSPGGEDEEEDSISTFSSGLGHGHGHGRGKPLPSTPILPSFSSFINTTAATTTTTTGRGKATAAEPPQPHQLGPRKPIFFTKDEQLTDSATLTPKPTPSQDTNLPSSILSVLSLSGAGRGKQTPLPNDKPTQENRHLKSRQPTPKGRAAVGPVSTSNESKTTVTPKLSRDEAVMKAVGILSRGGGSSSDVRAEEGGRGRGGFRGRGNRGVRGRGGRSGRGRGRREGALQDMDDDTYGAGLYLGDNADGEKLAKRVGPDNMNKLVEAFEEMSGRVLPSPMDDAYLNALHTNFLIECEPEYLMEEFGKNPDIEERPPIPLHDALEKMKPFLMAYEGIQSHEEWEEVVKETMEKVPIMKELVDYYSGPDRVTAKNQQEELERVAKTLPESAPASVKRFTDRALLSLQSNPGWGFDKKCQFMDKLVWEVSQHYK</sequence>
<dbReference type="PANTHER" id="PTHR47911:SF1">
    <property type="entry name" value="OS06G0664400 PROTEIN"/>
    <property type="match status" value="1"/>
</dbReference>
<name>A0A2R6QDR6_ACTCC</name>